<dbReference type="AlphaFoldDB" id="A0A0B0PBE7"/>
<sequence>MTNQQLWFSPNPNLISLVLDLNIFKLNSFKHILTQFSPKSHKWVNYHFTSDILYFLQFSPNCTKHKHAKF</sequence>
<accession>A0A0B0PBE7</accession>
<evidence type="ECO:0000313" key="2">
    <source>
        <dbReference type="Proteomes" id="UP000032142"/>
    </source>
</evidence>
<keyword evidence="2" id="KW-1185">Reference proteome</keyword>
<evidence type="ECO:0000313" key="1">
    <source>
        <dbReference type="EMBL" id="KHG22235.1"/>
    </source>
</evidence>
<reference evidence="2" key="1">
    <citation type="submission" date="2014-09" db="EMBL/GenBank/DDBJ databases">
        <authorList>
            <person name="Mudge J."/>
            <person name="Ramaraj T."/>
            <person name="Lindquist I.E."/>
            <person name="Bharti A.K."/>
            <person name="Sundararajan A."/>
            <person name="Cameron C.T."/>
            <person name="Woodward J.E."/>
            <person name="May G.D."/>
            <person name="Brubaker C."/>
            <person name="Broadhvest J."/>
            <person name="Wilkins T.A."/>
        </authorList>
    </citation>
    <scope>NUCLEOTIDE SEQUENCE</scope>
    <source>
        <strain evidence="2">cv. AKA8401</strain>
    </source>
</reference>
<organism evidence="1 2">
    <name type="scientific">Gossypium arboreum</name>
    <name type="common">Tree cotton</name>
    <name type="synonym">Gossypium nanking</name>
    <dbReference type="NCBI Taxonomy" id="29729"/>
    <lineage>
        <taxon>Eukaryota</taxon>
        <taxon>Viridiplantae</taxon>
        <taxon>Streptophyta</taxon>
        <taxon>Embryophyta</taxon>
        <taxon>Tracheophyta</taxon>
        <taxon>Spermatophyta</taxon>
        <taxon>Magnoliopsida</taxon>
        <taxon>eudicotyledons</taxon>
        <taxon>Gunneridae</taxon>
        <taxon>Pentapetalae</taxon>
        <taxon>rosids</taxon>
        <taxon>malvids</taxon>
        <taxon>Malvales</taxon>
        <taxon>Malvaceae</taxon>
        <taxon>Malvoideae</taxon>
        <taxon>Gossypium</taxon>
    </lineage>
</organism>
<dbReference type="Proteomes" id="UP000032142">
    <property type="component" value="Unassembled WGS sequence"/>
</dbReference>
<name>A0A0B0PBE7_GOSAR</name>
<gene>
    <name evidence="1" type="ORF">F383_26458</name>
</gene>
<proteinExistence type="predicted"/>
<protein>
    <submittedName>
        <fullName evidence="1">2-succinyl-5-enolpyruvyl-6-hydroxy-3-cyclohexene-1-carboxylate synthase</fullName>
    </submittedName>
</protein>
<dbReference type="EMBL" id="KN421081">
    <property type="protein sequence ID" value="KHG22235.1"/>
    <property type="molecule type" value="Genomic_DNA"/>
</dbReference>